<dbReference type="Proteomes" id="UP000887564">
    <property type="component" value="Unplaced"/>
</dbReference>
<sequence length="86" mass="10010">MANSSGHASGFAICGERYKRIDEFCRELFSLDVQFTRYDRLYTGDAHTKRSYFIRNDDKLYVNVEVRSFERVAELLCGPLETATCR</sequence>
<dbReference type="WBParaSite" id="PEQ_0000357101-mRNA-1">
    <property type="protein sequence ID" value="PEQ_0000357101-mRNA-1"/>
    <property type="gene ID" value="PEQ_0000357101"/>
</dbReference>
<evidence type="ECO:0000313" key="2">
    <source>
        <dbReference type="WBParaSite" id="PEQ_0000357101-mRNA-1"/>
    </source>
</evidence>
<keyword evidence="1" id="KW-1185">Reference proteome</keyword>
<name>A0A914RBB9_PAREQ</name>
<reference evidence="2" key="1">
    <citation type="submission" date="2022-11" db="UniProtKB">
        <authorList>
            <consortium name="WormBaseParasite"/>
        </authorList>
    </citation>
    <scope>IDENTIFICATION</scope>
</reference>
<proteinExistence type="predicted"/>
<dbReference type="AlphaFoldDB" id="A0A914RBB9"/>
<organism evidence="1 2">
    <name type="scientific">Parascaris equorum</name>
    <name type="common">Equine roundworm</name>
    <dbReference type="NCBI Taxonomy" id="6256"/>
    <lineage>
        <taxon>Eukaryota</taxon>
        <taxon>Metazoa</taxon>
        <taxon>Ecdysozoa</taxon>
        <taxon>Nematoda</taxon>
        <taxon>Chromadorea</taxon>
        <taxon>Rhabditida</taxon>
        <taxon>Spirurina</taxon>
        <taxon>Ascaridomorpha</taxon>
        <taxon>Ascaridoidea</taxon>
        <taxon>Ascarididae</taxon>
        <taxon>Parascaris</taxon>
    </lineage>
</organism>
<protein>
    <submittedName>
        <fullName evidence="2">Uncharacterized protein</fullName>
    </submittedName>
</protein>
<evidence type="ECO:0000313" key="1">
    <source>
        <dbReference type="Proteomes" id="UP000887564"/>
    </source>
</evidence>
<accession>A0A914RBB9</accession>